<dbReference type="InterPro" id="IPR047117">
    <property type="entry name" value="PERK1-13-like"/>
</dbReference>
<keyword evidence="5" id="KW-1003">Cell membrane</keyword>
<evidence type="ECO:0000313" key="22">
    <source>
        <dbReference type="Proteomes" id="UP000504607"/>
    </source>
</evidence>
<keyword evidence="22" id="KW-1185">Reference proteome</keyword>
<evidence type="ECO:0000256" key="10">
    <source>
        <dbReference type="ARBA" id="ARBA00022741"/>
    </source>
</evidence>
<dbReference type="OrthoDB" id="4062651at2759"/>
<keyword evidence="13" id="KW-1133">Transmembrane helix</keyword>
<evidence type="ECO:0000256" key="8">
    <source>
        <dbReference type="ARBA" id="ARBA00022692"/>
    </source>
</evidence>
<dbReference type="Gene3D" id="1.10.510.10">
    <property type="entry name" value="Transferase(Phosphotransferase) domain 1"/>
    <property type="match status" value="1"/>
</dbReference>
<name>A0A6I9RWY7_ELAGV</name>
<comment type="catalytic activity">
    <reaction evidence="18">
        <text>L-seryl-[protein] + ATP = O-phospho-L-seryl-[protein] + ADP + H(+)</text>
        <dbReference type="Rhea" id="RHEA:17989"/>
        <dbReference type="Rhea" id="RHEA-COMP:9863"/>
        <dbReference type="Rhea" id="RHEA-COMP:11604"/>
        <dbReference type="ChEBI" id="CHEBI:15378"/>
        <dbReference type="ChEBI" id="CHEBI:29999"/>
        <dbReference type="ChEBI" id="CHEBI:30616"/>
        <dbReference type="ChEBI" id="CHEBI:83421"/>
        <dbReference type="ChEBI" id="CHEBI:456216"/>
        <dbReference type="EC" id="2.7.11.1"/>
    </reaction>
</comment>
<evidence type="ECO:0000256" key="18">
    <source>
        <dbReference type="ARBA" id="ARBA00048679"/>
    </source>
</evidence>
<dbReference type="GO" id="GO:0005524">
    <property type="term" value="F:ATP binding"/>
    <property type="evidence" value="ECO:0007669"/>
    <property type="project" value="UniProtKB-UniRule"/>
</dbReference>
<dbReference type="GO" id="GO:0002229">
    <property type="term" value="P:defense response to oomycetes"/>
    <property type="evidence" value="ECO:0007669"/>
    <property type="project" value="UniProtKB-ARBA"/>
</dbReference>
<dbReference type="PANTHER" id="PTHR47982">
    <property type="entry name" value="PROLINE-RICH RECEPTOR-LIKE PROTEIN KINASE PERK4"/>
    <property type="match status" value="1"/>
</dbReference>
<dbReference type="PROSITE" id="PS00107">
    <property type="entry name" value="PROTEIN_KINASE_ATP"/>
    <property type="match status" value="1"/>
</dbReference>
<dbReference type="KEGG" id="egu:105051036"/>
<evidence type="ECO:0000256" key="2">
    <source>
        <dbReference type="ARBA" id="ARBA00008536"/>
    </source>
</evidence>
<evidence type="ECO:0000256" key="6">
    <source>
        <dbReference type="ARBA" id="ARBA00022527"/>
    </source>
</evidence>
<dbReference type="RefSeq" id="XP_010929604.1">
    <property type="nucleotide sequence ID" value="XM_010931302.1"/>
</dbReference>
<dbReference type="Pfam" id="PF00069">
    <property type="entry name" value="Pkinase"/>
    <property type="match status" value="1"/>
</dbReference>
<dbReference type="InterPro" id="IPR000719">
    <property type="entry name" value="Prot_kinase_dom"/>
</dbReference>
<evidence type="ECO:0000256" key="1">
    <source>
        <dbReference type="ARBA" id="ARBA00004251"/>
    </source>
</evidence>
<feature type="binding site" evidence="19">
    <location>
        <position position="81"/>
    </location>
    <ligand>
        <name>ATP</name>
        <dbReference type="ChEBI" id="CHEBI:30616"/>
    </ligand>
</feature>
<keyword evidence="12 19" id="KW-0067">ATP-binding</keyword>
<dbReference type="PROSITE" id="PS00108">
    <property type="entry name" value="PROTEIN_KINASE_ST"/>
    <property type="match status" value="1"/>
</dbReference>
<evidence type="ECO:0000256" key="19">
    <source>
        <dbReference type="PROSITE-ProRule" id="PRU10141"/>
    </source>
</evidence>
<keyword evidence="11 23" id="KW-0418">Kinase</keyword>
<gene>
    <name evidence="23 24" type="primary">LOC105051036</name>
</gene>
<comment type="catalytic activity">
    <reaction evidence="17">
        <text>L-threonyl-[protein] + ATP = O-phospho-L-threonyl-[protein] + ADP + H(+)</text>
        <dbReference type="Rhea" id="RHEA:46608"/>
        <dbReference type="Rhea" id="RHEA-COMP:11060"/>
        <dbReference type="Rhea" id="RHEA-COMP:11605"/>
        <dbReference type="ChEBI" id="CHEBI:15378"/>
        <dbReference type="ChEBI" id="CHEBI:30013"/>
        <dbReference type="ChEBI" id="CHEBI:30616"/>
        <dbReference type="ChEBI" id="CHEBI:61977"/>
        <dbReference type="ChEBI" id="CHEBI:456216"/>
        <dbReference type="EC" id="2.7.11.1"/>
    </reaction>
</comment>
<dbReference type="PROSITE" id="PS50011">
    <property type="entry name" value="PROTEIN_KINASE_DOM"/>
    <property type="match status" value="1"/>
</dbReference>
<proteinExistence type="inferred from homology"/>
<dbReference type="SUPFAM" id="SSF56112">
    <property type="entry name" value="Protein kinase-like (PK-like)"/>
    <property type="match status" value="1"/>
</dbReference>
<keyword evidence="9" id="KW-0732">Signal</keyword>
<feature type="domain" description="Protein kinase" evidence="21">
    <location>
        <begin position="53"/>
        <end position="324"/>
    </location>
</feature>
<keyword evidence="15" id="KW-0675">Receptor</keyword>
<dbReference type="GO" id="GO:0004674">
    <property type="term" value="F:protein serine/threonine kinase activity"/>
    <property type="evidence" value="ECO:0007669"/>
    <property type="project" value="UniProtKB-KW"/>
</dbReference>
<reference evidence="23 24" key="1">
    <citation type="submission" date="2025-04" db="UniProtKB">
        <authorList>
            <consortium name="RefSeq"/>
        </authorList>
    </citation>
    <scope>IDENTIFICATION</scope>
</reference>
<dbReference type="SMART" id="SM00220">
    <property type="entry name" value="S_TKc"/>
    <property type="match status" value="1"/>
</dbReference>
<evidence type="ECO:0000256" key="13">
    <source>
        <dbReference type="ARBA" id="ARBA00022989"/>
    </source>
</evidence>
<dbReference type="PIRSF" id="PIRSF000654">
    <property type="entry name" value="Integrin-linked_kinase"/>
    <property type="match status" value="1"/>
</dbReference>
<evidence type="ECO:0000256" key="3">
    <source>
        <dbReference type="ARBA" id="ARBA00010217"/>
    </source>
</evidence>
<evidence type="ECO:0000259" key="21">
    <source>
        <dbReference type="PROSITE" id="PS50011"/>
    </source>
</evidence>
<dbReference type="FunFam" id="3.30.200.20:FF:000162">
    <property type="entry name" value="Adenine nucleotide alpha hydrolase-like domain kinase"/>
    <property type="match status" value="1"/>
</dbReference>
<organism evidence="22 23">
    <name type="scientific">Elaeis guineensis var. tenera</name>
    <name type="common">Oil palm</name>
    <dbReference type="NCBI Taxonomy" id="51953"/>
    <lineage>
        <taxon>Eukaryota</taxon>
        <taxon>Viridiplantae</taxon>
        <taxon>Streptophyta</taxon>
        <taxon>Embryophyta</taxon>
        <taxon>Tracheophyta</taxon>
        <taxon>Spermatophyta</taxon>
        <taxon>Magnoliopsida</taxon>
        <taxon>Liliopsida</taxon>
        <taxon>Arecaceae</taxon>
        <taxon>Arecoideae</taxon>
        <taxon>Cocoseae</taxon>
        <taxon>Elaeidinae</taxon>
        <taxon>Elaeis</taxon>
    </lineage>
</organism>
<comment type="similarity">
    <text evidence="20">Belongs to the protein kinase superfamily.</text>
</comment>
<dbReference type="InterPro" id="IPR017441">
    <property type="entry name" value="Protein_kinase_ATP_BS"/>
</dbReference>
<evidence type="ECO:0000256" key="16">
    <source>
        <dbReference type="ARBA" id="ARBA00023180"/>
    </source>
</evidence>
<evidence type="ECO:0000256" key="4">
    <source>
        <dbReference type="ARBA" id="ARBA00012513"/>
    </source>
</evidence>
<dbReference type="InterPro" id="IPR011009">
    <property type="entry name" value="Kinase-like_dom_sf"/>
</dbReference>
<dbReference type="InterPro" id="IPR008271">
    <property type="entry name" value="Ser/Thr_kinase_AS"/>
</dbReference>
<evidence type="ECO:0000256" key="20">
    <source>
        <dbReference type="RuleBase" id="RU000304"/>
    </source>
</evidence>
<dbReference type="AlphaFoldDB" id="A0A6I9RWY7"/>
<keyword evidence="6 20" id="KW-0723">Serine/threonine-protein kinase</keyword>
<evidence type="ECO:0000256" key="12">
    <source>
        <dbReference type="ARBA" id="ARBA00022840"/>
    </source>
</evidence>
<accession>A0A6I9RWY7</accession>
<comment type="similarity">
    <text evidence="2">In the N-terminal section; belongs to the leguminous lectin family.</text>
</comment>
<dbReference type="EC" id="2.7.11.1" evidence="4"/>
<dbReference type="GeneID" id="105051036"/>
<dbReference type="Proteomes" id="UP000504607">
    <property type="component" value="Chromosome 9"/>
</dbReference>
<evidence type="ECO:0000256" key="11">
    <source>
        <dbReference type="ARBA" id="ARBA00022777"/>
    </source>
</evidence>
<dbReference type="Gene3D" id="3.30.200.20">
    <property type="entry name" value="Phosphorylase Kinase, domain 1"/>
    <property type="match status" value="1"/>
</dbReference>
<dbReference type="RefSeq" id="XP_029122581.1">
    <property type="nucleotide sequence ID" value="XM_029266748.1"/>
</dbReference>
<evidence type="ECO:0000256" key="17">
    <source>
        <dbReference type="ARBA" id="ARBA00047899"/>
    </source>
</evidence>
<evidence type="ECO:0000256" key="15">
    <source>
        <dbReference type="ARBA" id="ARBA00023170"/>
    </source>
</evidence>
<keyword evidence="10 19" id="KW-0547">Nucleotide-binding</keyword>
<dbReference type="CDD" id="cd14066">
    <property type="entry name" value="STKc_IRAK"/>
    <property type="match status" value="1"/>
</dbReference>
<comment type="subcellular location">
    <subcellularLocation>
        <location evidence="1">Cell membrane</location>
        <topology evidence="1">Single-pass type I membrane protein</topology>
    </subcellularLocation>
</comment>
<evidence type="ECO:0000256" key="14">
    <source>
        <dbReference type="ARBA" id="ARBA00023136"/>
    </source>
</evidence>
<comment type="similarity">
    <text evidence="3">In the C-terminal section; belongs to the protein kinase superfamily. Ser/Thr protein kinase family.</text>
</comment>
<evidence type="ECO:0000256" key="5">
    <source>
        <dbReference type="ARBA" id="ARBA00022475"/>
    </source>
</evidence>
<keyword evidence="8" id="KW-0812">Transmembrane</keyword>
<keyword evidence="7" id="KW-0808">Transferase</keyword>
<evidence type="ECO:0000313" key="24">
    <source>
        <dbReference type="RefSeq" id="XP_029122581.1"/>
    </source>
</evidence>
<evidence type="ECO:0000256" key="9">
    <source>
        <dbReference type="ARBA" id="ARBA00022729"/>
    </source>
</evidence>
<keyword evidence="16" id="KW-0325">Glycoprotein</keyword>
<keyword evidence="14" id="KW-0472">Membrane</keyword>
<evidence type="ECO:0000313" key="23">
    <source>
        <dbReference type="RefSeq" id="XP_010929604.1"/>
    </source>
</evidence>
<evidence type="ECO:0000256" key="7">
    <source>
        <dbReference type="ARBA" id="ARBA00022679"/>
    </source>
</evidence>
<protein>
    <recommendedName>
        <fullName evidence="4">non-specific serine/threonine protein kinase</fullName>
        <ecNumber evidence="4">2.7.11.1</ecNumber>
    </recommendedName>
</protein>
<dbReference type="FunFam" id="1.10.510.10:FF:000240">
    <property type="entry name" value="Lectin-domain containing receptor kinase A4.3"/>
    <property type="match status" value="1"/>
</dbReference>
<sequence>MGNCCASNAKIFRYPESEGSADEHITPVSTLSPSAYEVVEFHLKDLKMATENFSGKYLIGEGGFGHVYKGKMDGVPVAIKKLDITRCQGHMEWEAEIKTLAKFRHPNLVQLKGHCSKFDQRLLVYEYLPLGSLEHHLTAEQCHKLTWARRVSILRDLAKGLAYLHDQQPPMIHRDIKPSNILIDVDYSAKICDFGLARDGPIIGSYVETRVMGTRAYVDPEYYATGKLRTRTDVYSFGMVILEVITGQISEPCDSTNSGSKLLEWARTLKQEQRMLEIMDPRLQGSYHKSAALLLCRLAFACTDNWEPPMRPRMQQIAKTLENLASNCSGQCISWMSTRCPPGI</sequence>
<dbReference type="GO" id="GO:0005886">
    <property type="term" value="C:plasma membrane"/>
    <property type="evidence" value="ECO:0007669"/>
    <property type="project" value="UniProtKB-SubCell"/>
</dbReference>